<dbReference type="EMBL" id="AOHS01000026">
    <property type="protein sequence ID" value="ELY31506.1"/>
    <property type="molecule type" value="Genomic_DNA"/>
</dbReference>
<feature type="compositionally biased region" description="Basic and acidic residues" evidence="1">
    <location>
        <begin position="1"/>
        <end position="17"/>
    </location>
</feature>
<dbReference type="HOGENOM" id="CLU_162441_0_0_2"/>
<gene>
    <name evidence="4" type="ordered locus">Nmag_2797</name>
    <name evidence="5" type="ORF">C500_06421</name>
</gene>
<reference evidence="5 7" key="3">
    <citation type="journal article" date="2014" name="PLoS Genet.">
        <title>Phylogenetically driven sequencing of extremely halophilic archaea reveals strategies for static and dynamic osmo-response.</title>
        <authorList>
            <person name="Becker E.A."/>
            <person name="Seitzer P.M."/>
            <person name="Tritt A."/>
            <person name="Larsen D."/>
            <person name="Krusor M."/>
            <person name="Yao A.I."/>
            <person name="Wu D."/>
            <person name="Madern D."/>
            <person name="Eisen J.A."/>
            <person name="Darling A.E."/>
            <person name="Facciotti M.T."/>
        </authorList>
    </citation>
    <scope>NUCLEOTIDE SEQUENCE [LARGE SCALE GENOMIC DNA]</scope>
    <source>
        <strain evidence="7">ATCC 43099 / DSM 3394 / CCM 3739 / CIP 104546 / IAM 13178 / JCM 8861 / NBRC 102185 / NCIMB 2190 / MS3</strain>
        <strain evidence="5">MS-3</strain>
    </source>
</reference>
<dbReference type="InterPro" id="IPR049159">
    <property type="entry name" value="PF0610-like_wHTH_N"/>
</dbReference>
<feature type="domain" description="PF0610-like rubredoxin-like zinc beta-ribbon C-terminal" evidence="3">
    <location>
        <begin position="60"/>
        <end position="97"/>
    </location>
</feature>
<dbReference type="eggNOG" id="arCOG04479">
    <property type="taxonomic scope" value="Archaea"/>
</dbReference>
<dbReference type="PATRIC" id="fig|547559.17.peg.1244"/>
<dbReference type="EMBL" id="CP001932">
    <property type="protein sequence ID" value="ADD06351.1"/>
    <property type="molecule type" value="Genomic_DNA"/>
</dbReference>
<dbReference type="AlphaFoldDB" id="D3SZU1"/>
<protein>
    <submittedName>
        <fullName evidence="4">HTH domain protein</fullName>
    </submittedName>
    <submittedName>
        <fullName evidence="5">Putative transcriptional regulator containing an HTH domain fused to a Zn-ribbon</fullName>
    </submittedName>
</protein>
<dbReference type="Proteomes" id="UP000001879">
    <property type="component" value="Chromosome"/>
</dbReference>
<evidence type="ECO:0000313" key="5">
    <source>
        <dbReference type="EMBL" id="ELY31506.1"/>
    </source>
</evidence>
<proteinExistence type="predicted"/>
<reference evidence="4 6" key="2">
    <citation type="journal article" date="2012" name="BMC Genomics">
        <title>A comparative genomics perspective on the genetic content of the alkaliphilic haloarchaeon Natrialba magadii ATCC 43099T.</title>
        <authorList>
            <person name="Siddaramappa S."/>
            <person name="Challacombe J.F."/>
            <person name="Decastro R.E."/>
            <person name="Pfeiffer F."/>
            <person name="Sastre D.E."/>
            <person name="Gimenez M.I."/>
            <person name="Paggi R.A."/>
            <person name="Detter J.C."/>
            <person name="Davenport K.W."/>
            <person name="Goodwin L.A."/>
            <person name="Kyrpides N."/>
            <person name="Tapia R."/>
            <person name="Pitluck S."/>
            <person name="Lucas S."/>
            <person name="Woyke T."/>
            <person name="Maupin-Furlow J.A."/>
        </authorList>
    </citation>
    <scope>NUCLEOTIDE SEQUENCE [LARGE SCALE GENOMIC DNA]</scope>
    <source>
        <strain evidence="4">ATCC 43099</strain>
        <strain evidence="6">ATCC 43099 / DSM 3394 / CCM 3739 / CIP 104546 / IAM 13178 / JCM 8861 / NBRC 102185 / NCIMB 2190 / MS3</strain>
    </source>
</reference>
<evidence type="ECO:0000256" key="1">
    <source>
        <dbReference type="SAM" id="MobiDB-lite"/>
    </source>
</evidence>
<reference evidence="6" key="1">
    <citation type="submission" date="2010-02" db="EMBL/GenBank/DDBJ databases">
        <title>Complete sequence of chromosome of Natrialba magadii ATCC 43099.</title>
        <authorList>
            <consortium name="US DOE Joint Genome Institute"/>
            <person name="Lucas S."/>
            <person name="Copeland A."/>
            <person name="Lapidus A."/>
            <person name="Cheng J.-F."/>
            <person name="Bruce D."/>
            <person name="Goodwin L."/>
            <person name="Pitluck S."/>
            <person name="Davenport K."/>
            <person name="Saunders E."/>
            <person name="Detter J.C."/>
            <person name="Han C."/>
            <person name="Tapia R."/>
            <person name="Land M."/>
            <person name="Hauser L."/>
            <person name="Kyrpides N."/>
            <person name="Mikhailova N."/>
            <person name="De Castro R.E."/>
            <person name="Maupin-Furlow J.A."/>
            <person name="Woyke T."/>
        </authorList>
    </citation>
    <scope>NUCLEOTIDE SEQUENCE [LARGE SCALE GENOMIC DNA]</scope>
    <source>
        <strain evidence="6">ATCC 43099 / DSM 3394 / CCM 3739 / CIP 104546 / IAM 13178 / JCM 8861 / NBRC 102185 / NCIMB 2190 / MS3</strain>
    </source>
</reference>
<evidence type="ECO:0000313" key="4">
    <source>
        <dbReference type="EMBL" id="ADD06351.1"/>
    </source>
</evidence>
<dbReference type="STRING" id="547559.Nmag_2797"/>
<dbReference type="PANTHER" id="PTHR40663">
    <property type="match status" value="1"/>
</dbReference>
<accession>D3SZU1</accession>
<name>D3SZU1_NATMM</name>
<evidence type="ECO:0000313" key="6">
    <source>
        <dbReference type="Proteomes" id="UP000001879"/>
    </source>
</evidence>
<keyword evidence="6" id="KW-1185">Reference proteome</keyword>
<sequence>MREADETTRQRLADALRAEPATPSELAVELDLTPQAVVRHVEHVSRSVDATDDEQLLVAPPRCRDCGFEEFDDLVNRPSRCPSCKSESVEEPTFTIE</sequence>
<evidence type="ECO:0000259" key="2">
    <source>
        <dbReference type="Pfam" id="PF21476"/>
    </source>
</evidence>
<dbReference type="InterPro" id="IPR038767">
    <property type="entry name" value="PF0610-like"/>
</dbReference>
<organism evidence="4 6">
    <name type="scientific">Natrialba magadii (strain ATCC 43099 / DSM 3394 / CCM 3739 / CIP 104546 / IAM 13178 / JCM 8861 / NBRC 102185 / NCIMB 2190 / MS3)</name>
    <name type="common">Natronobacterium magadii</name>
    <dbReference type="NCBI Taxonomy" id="547559"/>
    <lineage>
        <taxon>Archaea</taxon>
        <taxon>Methanobacteriati</taxon>
        <taxon>Methanobacteriota</taxon>
        <taxon>Stenosarchaea group</taxon>
        <taxon>Halobacteria</taxon>
        <taxon>Halobacteriales</taxon>
        <taxon>Natrialbaceae</taxon>
        <taxon>Natrialba</taxon>
    </lineage>
</organism>
<dbReference type="InterPro" id="IPR057022">
    <property type="entry name" value="PF0610-like_Zn_ribbon_C"/>
</dbReference>
<dbReference type="InterPro" id="IPR036390">
    <property type="entry name" value="WH_DNA-bd_sf"/>
</dbReference>
<dbReference type="SUPFAM" id="SSF46785">
    <property type="entry name" value="Winged helix' DNA-binding domain"/>
    <property type="match status" value="1"/>
</dbReference>
<feature type="domain" description="PF0610-like winged HTH N-terminal" evidence="2">
    <location>
        <begin position="7"/>
        <end position="57"/>
    </location>
</feature>
<dbReference type="PANTHER" id="PTHR40663:SF2">
    <property type="entry name" value="TRANSCRIPTIONAL REGULATOR"/>
    <property type="match status" value="1"/>
</dbReference>
<evidence type="ECO:0000259" key="3">
    <source>
        <dbReference type="Pfam" id="PF23470"/>
    </source>
</evidence>
<dbReference type="RefSeq" id="WP_004214909.1">
    <property type="nucleotide sequence ID" value="NC_013922.1"/>
</dbReference>
<evidence type="ECO:0000313" key="7">
    <source>
        <dbReference type="Proteomes" id="UP000011543"/>
    </source>
</evidence>
<dbReference type="PaxDb" id="547559-Nmag_2797"/>
<dbReference type="Pfam" id="PF21476">
    <property type="entry name" value="PF0610-like_N"/>
    <property type="match status" value="1"/>
</dbReference>
<dbReference type="GeneID" id="8825653"/>
<feature type="region of interest" description="Disordered" evidence="1">
    <location>
        <begin position="1"/>
        <end position="23"/>
    </location>
</feature>
<dbReference type="KEGG" id="nmg:Nmag_2797"/>
<reference evidence="4" key="4">
    <citation type="submission" date="2016-09" db="EMBL/GenBank/DDBJ databases">
        <authorList>
            <person name="Pfeiffer F."/>
        </authorList>
    </citation>
    <scope>NUCLEOTIDE SEQUENCE</scope>
    <source>
        <strain evidence="4">ATCC 43099</strain>
    </source>
</reference>
<dbReference type="Proteomes" id="UP000011543">
    <property type="component" value="Unassembled WGS sequence"/>
</dbReference>
<dbReference type="OrthoDB" id="30924at2157"/>
<dbReference type="Pfam" id="PF23470">
    <property type="entry name" value="Zn_ribbon_PF0610"/>
    <property type="match status" value="1"/>
</dbReference>